<organism evidence="3 4">
    <name type="scientific">Poseidonibacter parvus</name>
    <dbReference type="NCBI Taxonomy" id="1850254"/>
    <lineage>
        <taxon>Bacteria</taxon>
        <taxon>Pseudomonadati</taxon>
        <taxon>Campylobacterota</taxon>
        <taxon>Epsilonproteobacteria</taxon>
        <taxon>Campylobacterales</taxon>
        <taxon>Arcobacteraceae</taxon>
        <taxon>Poseidonibacter</taxon>
    </lineage>
</organism>
<dbReference type="InterPro" id="IPR011460">
    <property type="entry name" value="Lcl_C"/>
</dbReference>
<feature type="chain" id="PRO_5012659066" description="Lcl C-terminal domain-containing protein" evidence="1">
    <location>
        <begin position="20"/>
        <end position="144"/>
    </location>
</feature>
<dbReference type="STRING" id="1850254.LPB137_04910"/>
<evidence type="ECO:0000313" key="4">
    <source>
        <dbReference type="Proteomes" id="UP000186074"/>
    </source>
</evidence>
<dbReference type="Pfam" id="PF07603">
    <property type="entry name" value="Lcl_C"/>
    <property type="match status" value="1"/>
</dbReference>
<reference evidence="3 4" key="1">
    <citation type="submission" date="2017-01" db="EMBL/GenBank/DDBJ databases">
        <title>Genome sequencing of Arcobacter sp. LPB0137.</title>
        <authorList>
            <person name="Lee G.-W."/>
            <person name="Yi H."/>
        </authorList>
    </citation>
    <scope>NUCLEOTIDE SEQUENCE [LARGE SCALE GENOMIC DNA]</scope>
    <source>
        <strain evidence="3 4">LPB0137</strain>
    </source>
</reference>
<evidence type="ECO:0000256" key="1">
    <source>
        <dbReference type="SAM" id="SignalP"/>
    </source>
</evidence>
<dbReference type="PANTHER" id="PTHR35812">
    <property type="entry name" value="LIPOPROTEIN"/>
    <property type="match status" value="1"/>
</dbReference>
<dbReference type="RefSeq" id="WP_076085169.1">
    <property type="nucleotide sequence ID" value="NZ_CP019070.1"/>
</dbReference>
<dbReference type="EMBL" id="CP019070">
    <property type="protein sequence ID" value="APW65230.1"/>
    <property type="molecule type" value="Genomic_DNA"/>
</dbReference>
<proteinExistence type="predicted"/>
<name>A0A1P8KL15_9BACT</name>
<gene>
    <name evidence="3" type="ORF">LPB137_04910</name>
</gene>
<accession>A0A1P8KL15</accession>
<dbReference type="KEGG" id="alp:LPB137_04910"/>
<dbReference type="PANTHER" id="PTHR35812:SF1">
    <property type="entry name" value="LIPOPROTEIN"/>
    <property type="match status" value="1"/>
</dbReference>
<dbReference type="AlphaFoldDB" id="A0A1P8KL15"/>
<keyword evidence="4" id="KW-1185">Reference proteome</keyword>
<keyword evidence="1" id="KW-0732">Signal</keyword>
<feature type="signal peptide" evidence="1">
    <location>
        <begin position="1"/>
        <end position="19"/>
    </location>
</feature>
<dbReference type="OrthoDB" id="9793251at2"/>
<evidence type="ECO:0000313" key="3">
    <source>
        <dbReference type="EMBL" id="APW65230.1"/>
    </source>
</evidence>
<sequence length="144" mass="17007">MKKYSLFILFFILTYCCNAQMFNESESIIKDTNTNLLWEDTKEAKSIKRTFKQANDYCKNLELDGHKNWKVPGFMPLFSLVDTKVYNPTLSKKFKYFVSDNYWTSKTFGHATSGEAFVINFLSGAFNRELMEDKFFVRCYKILK</sequence>
<feature type="domain" description="Lcl C-terminal" evidence="2">
    <location>
        <begin position="28"/>
        <end position="139"/>
    </location>
</feature>
<dbReference type="Proteomes" id="UP000186074">
    <property type="component" value="Chromosome"/>
</dbReference>
<evidence type="ECO:0000259" key="2">
    <source>
        <dbReference type="Pfam" id="PF07603"/>
    </source>
</evidence>
<protein>
    <recommendedName>
        <fullName evidence="2">Lcl C-terminal domain-containing protein</fullName>
    </recommendedName>
</protein>